<feature type="region of interest" description="Disordered" evidence="2">
    <location>
        <begin position="493"/>
        <end position="520"/>
    </location>
</feature>
<name>A0A9W8X005_9PLEO</name>
<dbReference type="AlphaFoldDB" id="A0A9W8X005"/>
<feature type="compositionally biased region" description="Pro residues" evidence="2">
    <location>
        <begin position="386"/>
        <end position="400"/>
    </location>
</feature>
<feature type="compositionally biased region" description="Polar residues" evidence="2">
    <location>
        <begin position="554"/>
        <end position="565"/>
    </location>
</feature>
<dbReference type="EMBL" id="JAPEUV010000037">
    <property type="protein sequence ID" value="KAJ4337567.1"/>
    <property type="molecule type" value="Genomic_DNA"/>
</dbReference>
<gene>
    <name evidence="3" type="ORF">N0V87_004521</name>
</gene>
<proteinExistence type="predicted"/>
<evidence type="ECO:0000256" key="1">
    <source>
        <dbReference type="SAM" id="Coils"/>
    </source>
</evidence>
<evidence type="ECO:0000313" key="3">
    <source>
        <dbReference type="EMBL" id="KAJ4337567.1"/>
    </source>
</evidence>
<feature type="compositionally biased region" description="Basic and acidic residues" evidence="2">
    <location>
        <begin position="509"/>
        <end position="520"/>
    </location>
</feature>
<comment type="caution">
    <text evidence="3">The sequence shown here is derived from an EMBL/GenBank/DDBJ whole genome shotgun (WGS) entry which is preliminary data.</text>
</comment>
<feature type="compositionally biased region" description="Basic residues" evidence="2">
    <location>
        <begin position="542"/>
        <end position="551"/>
    </location>
</feature>
<reference evidence="3" key="1">
    <citation type="submission" date="2022-10" db="EMBL/GenBank/DDBJ databases">
        <title>Tapping the CABI collections for fungal endophytes: first genome assemblies for Collariella, Neodidymelliopsis, Ascochyta clinopodiicola, Didymella pomorum, Didymosphaeria variabile, Neocosmospora piperis and Neocucurbitaria cava.</title>
        <authorList>
            <person name="Hill R."/>
        </authorList>
    </citation>
    <scope>NUCLEOTIDE SEQUENCE</scope>
    <source>
        <strain evidence="3">IMI 360193</strain>
    </source>
</reference>
<keyword evidence="1" id="KW-0175">Coiled coil</keyword>
<evidence type="ECO:0000313" key="4">
    <source>
        <dbReference type="Proteomes" id="UP001140562"/>
    </source>
</evidence>
<keyword evidence="4" id="KW-1185">Reference proteome</keyword>
<evidence type="ECO:0000256" key="2">
    <source>
        <dbReference type="SAM" id="MobiDB-lite"/>
    </source>
</evidence>
<dbReference type="OrthoDB" id="3786611at2759"/>
<feature type="region of interest" description="Disordered" evidence="2">
    <location>
        <begin position="536"/>
        <end position="572"/>
    </location>
</feature>
<feature type="region of interest" description="Disordered" evidence="2">
    <location>
        <begin position="377"/>
        <end position="429"/>
    </location>
</feature>
<dbReference type="Proteomes" id="UP001140562">
    <property type="component" value="Unassembled WGS sequence"/>
</dbReference>
<organism evidence="3 4">
    <name type="scientific">Didymella glomerata</name>
    <dbReference type="NCBI Taxonomy" id="749621"/>
    <lineage>
        <taxon>Eukaryota</taxon>
        <taxon>Fungi</taxon>
        <taxon>Dikarya</taxon>
        <taxon>Ascomycota</taxon>
        <taxon>Pezizomycotina</taxon>
        <taxon>Dothideomycetes</taxon>
        <taxon>Pleosporomycetidae</taxon>
        <taxon>Pleosporales</taxon>
        <taxon>Pleosporineae</taxon>
        <taxon>Didymellaceae</taxon>
        <taxon>Didymella</taxon>
    </lineage>
</organism>
<accession>A0A9W8X005</accession>
<sequence>MAEEEHSAVQDNACTVRECHLEQTPVEKKAEAERRAILEAEEVAALRARFKVTPTELQESETEWKKWLSKRSTLNFVSSWRDSIPKSKPEQDQAELIGEARFGKVVVAQHDKCTLCEAMESIRADPALSHEAKVQRLRRLEHTIPKLQMSTATGGMTGFAVLDEPTFEDLVSASTWEYASDVSVKEKIVVPRNGLFVGMSFRPEKLESTIDIQEGHWKMSRNITKALVNSVEGDKEILDEVSNQETFEEHSRAVKQRVNQYKSNKDAARAVLASRLDHVDTEKAAKAKADAVELERDLAMLQSTLNATRARLEQIKGGNGRSVLEFNKKFCEMRRYKWNAGIDMEEEGIRYRPLVPEPAVKVDNSPFGVIRKMRDEYQDQRSLRGSPPPPSEELPRPDTPPAQSTPVDSPERQSEDSRAQRIMTRPTEMQIEERSTAVVLTELPENLIDGPNPFAKTMQEFNKYTREQEHYASFSTDSNPFGPEDALNVVSTTHQAAGPSTGVATAASAKDKGKAKKDSKVDGLLQEDGISLKDFAPEVNQKKGRPLRKLSVKAGSSSRPKTDPSSRPAWKH</sequence>
<feature type="coiled-coil region" evidence="1">
    <location>
        <begin position="284"/>
        <end position="311"/>
    </location>
</feature>
<feature type="compositionally biased region" description="Basic and acidic residues" evidence="2">
    <location>
        <begin position="409"/>
        <end position="419"/>
    </location>
</feature>
<protein>
    <submittedName>
        <fullName evidence="3">Uncharacterized protein</fullName>
    </submittedName>
</protein>